<organism evidence="1 2">
    <name type="scientific">Croceibacter atlanticus (strain ATCC BAA-628 / JCM 21780 / CIP 108009 / IAM 15332 / KCTC 12090 / HTCC2559)</name>
    <dbReference type="NCBI Taxonomy" id="216432"/>
    <lineage>
        <taxon>Bacteria</taxon>
        <taxon>Pseudomonadati</taxon>
        <taxon>Bacteroidota</taxon>
        <taxon>Flavobacteriia</taxon>
        <taxon>Flavobacteriales</taxon>
        <taxon>Flavobacteriaceae</taxon>
        <taxon>Croceibacter</taxon>
    </lineage>
</organism>
<dbReference type="OrthoDB" id="595091at2"/>
<sequence length="221" mass="25696">MNSKEKQIKYESSNSYSTLNKLTEDTKHIWLVFHGMGYLSRYFIREFEEFDAKDHYFIAPQAPSKYYQSKDFRRVGASWLTKENTVVETENVLTYVNAIYKAEIKPILEKHNHVKFHVLGFSQGVSIASRFVAKYSISCDNLVLHSGGIPKELEPLDFKTFKGKAWLLYGNEDEWLTDEKLEYEKGRALILFSERLTTLEFQGAHKLNTEALNKIIFNTTA</sequence>
<dbReference type="RefSeq" id="WP_013187723.1">
    <property type="nucleotide sequence ID" value="NC_014230.1"/>
</dbReference>
<dbReference type="Proteomes" id="UP000002297">
    <property type="component" value="Chromosome"/>
</dbReference>
<dbReference type="InterPro" id="IPR029058">
    <property type="entry name" value="AB_hydrolase_fold"/>
</dbReference>
<dbReference type="EMBL" id="CP002046">
    <property type="protein sequence ID" value="EAP86338.1"/>
    <property type="molecule type" value="Genomic_DNA"/>
</dbReference>
<reference evidence="1 2" key="1">
    <citation type="journal article" date="2010" name="J. Bacteriol.">
        <title>The complete genome sequence of Croceibacter atlanticus HTCC2559T.</title>
        <authorList>
            <person name="Oh H.M."/>
            <person name="Kang I."/>
            <person name="Ferriera S."/>
            <person name="Giovannoni S.J."/>
            <person name="Cho J.C."/>
        </authorList>
    </citation>
    <scope>NUCLEOTIDE SEQUENCE [LARGE SCALE GENOMIC DNA]</scope>
    <source>
        <strain evidence="2">ATCC BAA-628 / HTCC2559 / KCTC 12090</strain>
    </source>
</reference>
<protein>
    <recommendedName>
        <fullName evidence="3">Esterase</fullName>
    </recommendedName>
</protein>
<gene>
    <name evidence="1" type="ordered locus">CA2559_09898</name>
</gene>
<accession>A3U952</accession>
<dbReference type="KEGG" id="cat:CA2559_09898"/>
<dbReference type="STRING" id="216432.CA2559_09898"/>
<dbReference type="Gene3D" id="3.40.50.1820">
    <property type="entry name" value="alpha/beta hydrolase"/>
    <property type="match status" value="1"/>
</dbReference>
<dbReference type="AlphaFoldDB" id="A3U952"/>
<evidence type="ECO:0000313" key="1">
    <source>
        <dbReference type="EMBL" id="EAP86338.1"/>
    </source>
</evidence>
<evidence type="ECO:0000313" key="2">
    <source>
        <dbReference type="Proteomes" id="UP000002297"/>
    </source>
</evidence>
<dbReference type="eggNOG" id="COG0400">
    <property type="taxonomic scope" value="Bacteria"/>
</dbReference>
<evidence type="ECO:0008006" key="3">
    <source>
        <dbReference type="Google" id="ProtNLM"/>
    </source>
</evidence>
<dbReference type="HOGENOM" id="CLU_110251_0_0_10"/>
<name>A3U952_CROAH</name>
<dbReference type="GeneID" id="89453727"/>
<proteinExistence type="predicted"/>
<dbReference type="SUPFAM" id="SSF53474">
    <property type="entry name" value="alpha/beta-Hydrolases"/>
    <property type="match status" value="1"/>
</dbReference>
<keyword evidence="2" id="KW-1185">Reference proteome</keyword>